<gene>
    <name evidence="2" type="ORF">FVP33_08900</name>
</gene>
<organism evidence="2 3">
    <name type="scientific">Lacisediminihabitans profunda</name>
    <dbReference type="NCBI Taxonomy" id="2594790"/>
    <lineage>
        <taxon>Bacteria</taxon>
        <taxon>Bacillati</taxon>
        <taxon>Actinomycetota</taxon>
        <taxon>Actinomycetes</taxon>
        <taxon>Micrococcales</taxon>
        <taxon>Microbacteriaceae</taxon>
        <taxon>Lacisediminihabitans</taxon>
    </lineage>
</organism>
<dbReference type="Proteomes" id="UP000321379">
    <property type="component" value="Unassembled WGS sequence"/>
</dbReference>
<keyword evidence="1" id="KW-0812">Transmembrane</keyword>
<name>A0A5C8UQ94_9MICO</name>
<feature type="transmembrane region" description="Helical" evidence="1">
    <location>
        <begin position="39"/>
        <end position="58"/>
    </location>
</feature>
<feature type="transmembrane region" description="Helical" evidence="1">
    <location>
        <begin position="65"/>
        <end position="86"/>
    </location>
</feature>
<protein>
    <submittedName>
        <fullName evidence="2">Uncharacterized protein</fullName>
    </submittedName>
</protein>
<reference evidence="2 3" key="1">
    <citation type="submission" date="2019-08" db="EMBL/GenBank/DDBJ databases">
        <title>Bacterial whole genome sequence for Glaciihabitans sp. CHu50b-6-2.</title>
        <authorList>
            <person name="Jin L."/>
        </authorList>
    </citation>
    <scope>NUCLEOTIDE SEQUENCE [LARGE SCALE GENOMIC DNA]</scope>
    <source>
        <strain evidence="2 3">CHu50b-6-2</strain>
    </source>
</reference>
<proteinExistence type="predicted"/>
<evidence type="ECO:0000313" key="2">
    <source>
        <dbReference type="EMBL" id="TXN30627.1"/>
    </source>
</evidence>
<dbReference type="RefSeq" id="WP_147783309.1">
    <property type="nucleotide sequence ID" value="NZ_VRMG01000006.1"/>
</dbReference>
<keyword evidence="1" id="KW-1133">Transmembrane helix</keyword>
<evidence type="ECO:0000256" key="1">
    <source>
        <dbReference type="SAM" id="Phobius"/>
    </source>
</evidence>
<feature type="transmembrane region" description="Helical" evidence="1">
    <location>
        <begin position="92"/>
        <end position="111"/>
    </location>
</feature>
<keyword evidence="3" id="KW-1185">Reference proteome</keyword>
<dbReference type="EMBL" id="VRMG01000006">
    <property type="protein sequence ID" value="TXN30627.1"/>
    <property type="molecule type" value="Genomic_DNA"/>
</dbReference>
<evidence type="ECO:0000313" key="3">
    <source>
        <dbReference type="Proteomes" id="UP000321379"/>
    </source>
</evidence>
<dbReference type="AlphaFoldDB" id="A0A5C8UQ94"/>
<keyword evidence="1" id="KW-0472">Membrane</keyword>
<accession>A0A5C8UQ94</accession>
<feature type="transmembrane region" description="Helical" evidence="1">
    <location>
        <begin position="12"/>
        <end position="33"/>
    </location>
</feature>
<sequence length="117" mass="12287">MPVSRELTKPLAGLVFVLGWAIGITLWSVAHLAPDATTGGFIVDIGILAVSVGFAAPFLDTRKGLVAAVILALVGIALFAAGHYLGAPVIVYLLRLLAPFLALMTPVYRLLGFRVFA</sequence>
<comment type="caution">
    <text evidence="2">The sequence shown here is derived from an EMBL/GenBank/DDBJ whole genome shotgun (WGS) entry which is preliminary data.</text>
</comment>